<dbReference type="Proteomes" id="UP000017861">
    <property type="component" value="Unassembled WGS sequence"/>
</dbReference>
<evidence type="ECO:0000313" key="2">
    <source>
        <dbReference type="Proteomes" id="UP000017861"/>
    </source>
</evidence>
<dbReference type="EMBL" id="AYLP01000488">
    <property type="protein sequence ID" value="ESS60378.1"/>
    <property type="molecule type" value="Genomic_DNA"/>
</dbReference>
<reference evidence="1 2" key="1">
    <citation type="journal article" date="2014" name="Genome Announc.">
        <title>Trypanosoma cruzi Clone Dm28c Draft Genome Sequence.</title>
        <authorList>
            <person name="Grisard E.C."/>
            <person name="Teixeira S.M."/>
            <person name="de Almeida L.G."/>
            <person name="Stoco P.H."/>
            <person name="Gerber A.L."/>
            <person name="Talavera-Lopez C."/>
            <person name="Lima O.C."/>
            <person name="Andersson B."/>
            <person name="de Vasconcelos A.T."/>
        </authorList>
    </citation>
    <scope>NUCLEOTIDE SEQUENCE [LARGE SCALE GENOMIC DNA]</scope>
    <source>
        <strain evidence="1 2">Dm28c</strain>
    </source>
</reference>
<dbReference type="VEuPathDB" id="TriTrypDB:TCDM_12105"/>
<gene>
    <name evidence="1" type="ORF">TCDM_12105</name>
</gene>
<dbReference type="AlphaFoldDB" id="V5B7M7"/>
<organism evidence="1 2">
    <name type="scientific">Trypanosoma cruzi Dm28c</name>
    <dbReference type="NCBI Taxonomy" id="1416333"/>
    <lineage>
        <taxon>Eukaryota</taxon>
        <taxon>Discoba</taxon>
        <taxon>Euglenozoa</taxon>
        <taxon>Kinetoplastea</taxon>
        <taxon>Metakinetoplastina</taxon>
        <taxon>Trypanosomatida</taxon>
        <taxon>Trypanosomatidae</taxon>
        <taxon>Trypanosoma</taxon>
        <taxon>Schizotrypanum</taxon>
    </lineage>
</organism>
<accession>V5B7M7</accession>
<protein>
    <submittedName>
        <fullName evidence="1">Uncharacterized protein</fullName>
    </submittedName>
</protein>
<comment type="caution">
    <text evidence="1">The sequence shown here is derived from an EMBL/GenBank/DDBJ whole genome shotgun (WGS) entry which is preliminary data.</text>
</comment>
<sequence>MRLRCTVFYVPPRTLLPFFFFFALCFCRHTQPHTHKMRIAVDLNASFVVHAGSCVWRLLSFSVCVAAAESAGHVSGDAEAVVVPVDVSCAPGDDILSHRVWMCVGVEEVFCCRC</sequence>
<dbReference type="OrthoDB" id="10425675at2759"/>
<proteinExistence type="predicted"/>
<evidence type="ECO:0000313" key="1">
    <source>
        <dbReference type="EMBL" id="ESS60378.1"/>
    </source>
</evidence>
<name>V5B7M7_TRYCR</name>